<proteinExistence type="inferred from homology"/>
<sequence length="210" mass="23039">MPNTIGSDYFLPTETVKRQTGNNDSLGKDAFLKILFTQLQNQDPLSPMDDKEFIGQMATFSSLEQLTNMNQTLEKFVESASQANLISFSEFVGKEVTWHQIIESNDPLKAPEILEGKGVVRSVQFLGDSVKIILEDGQELAPANISEIHQNGGDHSLVTASHLIGKKVSWMDDEQEKSGLVKSVTSKGGIISVILEDGTVIESKSLTKIE</sequence>
<dbReference type="Pfam" id="PF03963">
    <property type="entry name" value="FlgD"/>
    <property type="match status" value="1"/>
</dbReference>
<evidence type="ECO:0000256" key="3">
    <source>
        <dbReference type="RuleBase" id="RU362076"/>
    </source>
</evidence>
<evidence type="ECO:0000256" key="2">
    <source>
        <dbReference type="ARBA" id="ARBA00022795"/>
    </source>
</evidence>
<evidence type="ECO:0000313" key="5">
    <source>
        <dbReference type="Proteomes" id="UP000287156"/>
    </source>
</evidence>
<dbReference type="AlphaFoldDB" id="A0A429Y2M0"/>
<dbReference type="EMBL" id="QYTV02000003">
    <property type="protein sequence ID" value="RST75489.1"/>
    <property type="molecule type" value="Genomic_DNA"/>
</dbReference>
<organism evidence="4 5">
    <name type="scientific">Siminovitchia acidinfaciens</name>
    <dbReference type="NCBI Taxonomy" id="2321395"/>
    <lineage>
        <taxon>Bacteria</taxon>
        <taxon>Bacillati</taxon>
        <taxon>Bacillota</taxon>
        <taxon>Bacilli</taxon>
        <taxon>Bacillales</taxon>
        <taxon>Bacillaceae</taxon>
        <taxon>Siminovitchia</taxon>
    </lineage>
</organism>
<dbReference type="InterPro" id="IPR005648">
    <property type="entry name" value="FlgD"/>
</dbReference>
<evidence type="ECO:0000256" key="1">
    <source>
        <dbReference type="ARBA" id="ARBA00010577"/>
    </source>
</evidence>
<accession>A0A429Y2M0</accession>
<name>A0A429Y2M0_9BACI</name>
<keyword evidence="5" id="KW-1185">Reference proteome</keyword>
<dbReference type="GO" id="GO:0044781">
    <property type="term" value="P:bacterial-type flagellum organization"/>
    <property type="evidence" value="ECO:0007669"/>
    <property type="project" value="UniProtKB-UniRule"/>
</dbReference>
<dbReference type="NCBIfam" id="NF007197">
    <property type="entry name" value="PRK09618.1"/>
    <property type="match status" value="1"/>
</dbReference>
<comment type="caution">
    <text evidence="4">The sequence shown here is derived from an EMBL/GenBank/DDBJ whole genome shotgun (WGS) entry which is preliminary data.</text>
</comment>
<comment type="similarity">
    <text evidence="1 3">Belongs to the FlgD family.</text>
</comment>
<keyword evidence="4" id="KW-0282">Flagellum</keyword>
<dbReference type="OrthoDB" id="280334at2"/>
<dbReference type="RefSeq" id="WP_126050053.1">
    <property type="nucleotide sequence ID" value="NZ_QYTV02000003.1"/>
</dbReference>
<dbReference type="Proteomes" id="UP000287156">
    <property type="component" value="Unassembled WGS sequence"/>
</dbReference>
<keyword evidence="4" id="KW-0969">Cilium</keyword>
<protein>
    <recommendedName>
        <fullName evidence="3">Basal-body rod modification protein FlgD</fullName>
    </recommendedName>
</protein>
<gene>
    <name evidence="4" type="primary">flgD</name>
    <name evidence="4" type="ORF">D4T97_009650</name>
</gene>
<evidence type="ECO:0000313" key="4">
    <source>
        <dbReference type="EMBL" id="RST75489.1"/>
    </source>
</evidence>
<keyword evidence="4" id="KW-0966">Cell projection</keyword>
<reference evidence="4" key="1">
    <citation type="submission" date="2018-12" db="EMBL/GenBank/DDBJ databases">
        <authorList>
            <person name="Sun L."/>
            <person name="Chen Z."/>
        </authorList>
    </citation>
    <scope>NUCLEOTIDE SEQUENCE [LARGE SCALE GENOMIC DNA]</scope>
    <source>
        <strain evidence="4">3-2-2</strain>
    </source>
</reference>
<comment type="function">
    <text evidence="3">Required for flagellar hook formation. May act as a scaffolding protein.</text>
</comment>
<keyword evidence="2 3" id="KW-1005">Bacterial flagellum biogenesis</keyword>